<dbReference type="EMBL" id="JAAEDM010000015">
    <property type="protein sequence ID" value="MBR0671174.1"/>
    <property type="molecule type" value="Genomic_DNA"/>
</dbReference>
<evidence type="ECO:0000256" key="1">
    <source>
        <dbReference type="SAM" id="MobiDB-lite"/>
    </source>
</evidence>
<proteinExistence type="predicted"/>
<protein>
    <submittedName>
        <fullName evidence="2">Uncharacterized protein</fullName>
    </submittedName>
</protein>
<gene>
    <name evidence="2" type="ORF">GXW76_08305</name>
</gene>
<organism evidence="2 3">
    <name type="scientific">Neoroseomonas soli</name>
    <dbReference type="NCBI Taxonomy" id="1081025"/>
    <lineage>
        <taxon>Bacteria</taxon>
        <taxon>Pseudomonadati</taxon>
        <taxon>Pseudomonadota</taxon>
        <taxon>Alphaproteobacteria</taxon>
        <taxon>Acetobacterales</taxon>
        <taxon>Acetobacteraceae</taxon>
        <taxon>Neoroseomonas</taxon>
    </lineage>
</organism>
<dbReference type="RefSeq" id="WP_211861544.1">
    <property type="nucleotide sequence ID" value="NZ_JAAEDM010000015.1"/>
</dbReference>
<reference evidence="2" key="2">
    <citation type="journal article" date="2021" name="Syst. Appl. Microbiol.">
        <title>Roseomonas hellenica sp. nov., isolated from roots of wild-growing Alkanna tinctoria.</title>
        <authorList>
            <person name="Rat A."/>
            <person name="Naranjo H.D."/>
            <person name="Lebbe L."/>
            <person name="Cnockaert M."/>
            <person name="Krigas N."/>
            <person name="Grigoriadou K."/>
            <person name="Maloupa E."/>
            <person name="Willems A."/>
        </authorList>
    </citation>
    <scope>NUCLEOTIDE SEQUENCE</scope>
    <source>
        <strain evidence="2">LMG 31231</strain>
    </source>
</reference>
<name>A0A9X9WVJ5_9PROT</name>
<reference evidence="2" key="1">
    <citation type="submission" date="2020-01" db="EMBL/GenBank/DDBJ databases">
        <authorList>
            <person name="Rat A."/>
        </authorList>
    </citation>
    <scope>NUCLEOTIDE SEQUENCE</scope>
    <source>
        <strain evidence="2">LMG 31231</strain>
    </source>
</reference>
<evidence type="ECO:0000313" key="2">
    <source>
        <dbReference type="EMBL" id="MBR0671174.1"/>
    </source>
</evidence>
<keyword evidence="3" id="KW-1185">Reference proteome</keyword>
<feature type="region of interest" description="Disordered" evidence="1">
    <location>
        <begin position="67"/>
        <end position="109"/>
    </location>
</feature>
<sequence>MEVLLITAIALWIIGRVAKARRRARAVAELTRAFDEAHRALAEQSACIEAARAELADMVSTVAGMRDLLRRHGGGGGDEGRDDPPPSGPLPDPLRDLMARRAKTGAGRA</sequence>
<comment type="caution">
    <text evidence="2">The sequence shown here is derived from an EMBL/GenBank/DDBJ whole genome shotgun (WGS) entry which is preliminary data.</text>
</comment>
<dbReference type="AlphaFoldDB" id="A0A9X9WVJ5"/>
<evidence type="ECO:0000313" key="3">
    <source>
        <dbReference type="Proteomes" id="UP001138751"/>
    </source>
</evidence>
<dbReference type="Proteomes" id="UP001138751">
    <property type="component" value="Unassembled WGS sequence"/>
</dbReference>
<accession>A0A9X9WVJ5</accession>